<dbReference type="NCBIfam" id="TIGR02532">
    <property type="entry name" value="IV_pilin_GFxxxE"/>
    <property type="match status" value="1"/>
</dbReference>
<organism evidence="2 3">
    <name type="scientific">Marinobacterium lutimaris</name>
    <dbReference type="NCBI Taxonomy" id="568106"/>
    <lineage>
        <taxon>Bacteria</taxon>
        <taxon>Pseudomonadati</taxon>
        <taxon>Pseudomonadota</taxon>
        <taxon>Gammaproteobacteria</taxon>
        <taxon>Oceanospirillales</taxon>
        <taxon>Oceanospirillaceae</taxon>
        <taxon>Marinobacterium</taxon>
    </lineage>
</organism>
<reference evidence="2 3" key="1">
    <citation type="submission" date="2016-10" db="EMBL/GenBank/DDBJ databases">
        <authorList>
            <person name="de Groot N.N."/>
        </authorList>
    </citation>
    <scope>NUCLEOTIDE SEQUENCE [LARGE SCALE GENOMIC DNA]</scope>
    <source>
        <strain evidence="2 3">DSM 22012</strain>
    </source>
</reference>
<dbReference type="InterPro" id="IPR012902">
    <property type="entry name" value="N_methyl_site"/>
</dbReference>
<dbReference type="OrthoDB" id="5296662at2"/>
<protein>
    <submittedName>
        <fullName evidence="2">Prepilin-type N-terminal cleavage/methylation domain-containing protein</fullName>
    </submittedName>
</protein>
<dbReference type="RefSeq" id="WP_104004586.1">
    <property type="nucleotide sequence ID" value="NZ_FNVQ01000004.1"/>
</dbReference>
<accession>A0A1H6CWK6</accession>
<sequence length="230" mass="24691">MAFVKQCRQSGYTLIELMVGLLVGLIVLSGVLYALLTSLSSSRDVLNSTRLNQELSTLNDLISGELRRAGHWPASAASAAIPSPYSDPSGEIPLAIIGTDCVLYSYDVNDDESIDDDERLGFRLASNANAGWIEARIVGVTAMDQCGLGSGTWEPLTDDSFMDVTSFGLSSIESCFLVEDASSVACGTVSSGYVSIRDISIYVEARVLRDSDWAGSVRETVKIRNNDVVD</sequence>
<keyword evidence="1" id="KW-0812">Transmembrane</keyword>
<proteinExistence type="predicted"/>
<dbReference type="AlphaFoldDB" id="A0A1H6CWK6"/>
<keyword evidence="1" id="KW-1133">Transmembrane helix</keyword>
<feature type="transmembrane region" description="Helical" evidence="1">
    <location>
        <begin position="12"/>
        <end position="36"/>
    </location>
</feature>
<dbReference type="Pfam" id="PF07963">
    <property type="entry name" value="N_methyl"/>
    <property type="match status" value="1"/>
</dbReference>
<evidence type="ECO:0000256" key="1">
    <source>
        <dbReference type="SAM" id="Phobius"/>
    </source>
</evidence>
<dbReference type="Proteomes" id="UP000236745">
    <property type="component" value="Unassembled WGS sequence"/>
</dbReference>
<gene>
    <name evidence="2" type="ORF">SAMN05444390_104199</name>
</gene>
<evidence type="ECO:0000313" key="2">
    <source>
        <dbReference type="EMBL" id="SEG76925.1"/>
    </source>
</evidence>
<keyword evidence="3" id="KW-1185">Reference proteome</keyword>
<keyword evidence="1" id="KW-0472">Membrane</keyword>
<dbReference type="EMBL" id="FNVQ01000004">
    <property type="protein sequence ID" value="SEG76925.1"/>
    <property type="molecule type" value="Genomic_DNA"/>
</dbReference>
<evidence type="ECO:0000313" key="3">
    <source>
        <dbReference type="Proteomes" id="UP000236745"/>
    </source>
</evidence>
<name>A0A1H6CWK6_9GAMM</name>
<dbReference type="PROSITE" id="PS00409">
    <property type="entry name" value="PROKAR_NTER_METHYL"/>
    <property type="match status" value="1"/>
</dbReference>